<protein>
    <submittedName>
        <fullName evidence="1">Uncharacterized protein</fullName>
    </submittedName>
</protein>
<accession>A0ABQ2I810</accession>
<name>A0ABQ2I810_9BACT</name>
<comment type="caution">
    <text evidence="1">The sequence shown here is derived from an EMBL/GenBank/DDBJ whole genome shotgun (WGS) entry which is preliminary data.</text>
</comment>
<evidence type="ECO:0000313" key="1">
    <source>
        <dbReference type="EMBL" id="GGN01448.1"/>
    </source>
</evidence>
<dbReference type="Proteomes" id="UP000632339">
    <property type="component" value="Unassembled WGS sequence"/>
</dbReference>
<organism evidence="1 2">
    <name type="scientific">Dyadobacter beijingensis</name>
    <dbReference type="NCBI Taxonomy" id="365489"/>
    <lineage>
        <taxon>Bacteria</taxon>
        <taxon>Pseudomonadati</taxon>
        <taxon>Bacteroidota</taxon>
        <taxon>Cytophagia</taxon>
        <taxon>Cytophagales</taxon>
        <taxon>Spirosomataceae</taxon>
        <taxon>Dyadobacter</taxon>
    </lineage>
</organism>
<keyword evidence="2" id="KW-1185">Reference proteome</keyword>
<dbReference type="EMBL" id="BMLI01000002">
    <property type="protein sequence ID" value="GGN01448.1"/>
    <property type="molecule type" value="Genomic_DNA"/>
</dbReference>
<evidence type="ECO:0000313" key="2">
    <source>
        <dbReference type="Proteomes" id="UP000632339"/>
    </source>
</evidence>
<reference evidence="2" key="1">
    <citation type="journal article" date="2019" name="Int. J. Syst. Evol. Microbiol.">
        <title>The Global Catalogue of Microorganisms (GCM) 10K type strain sequencing project: providing services to taxonomists for standard genome sequencing and annotation.</title>
        <authorList>
            <consortium name="The Broad Institute Genomics Platform"/>
            <consortium name="The Broad Institute Genome Sequencing Center for Infectious Disease"/>
            <person name="Wu L."/>
            <person name="Ma J."/>
        </authorList>
    </citation>
    <scope>NUCLEOTIDE SEQUENCE [LARGE SCALE GENOMIC DNA]</scope>
    <source>
        <strain evidence="2">CGMCC 1.6375</strain>
    </source>
</reference>
<sequence>MPQQDVLAGYLAKFFHNAFGKVDSPGLQAHDDRVREILVIFNQLLTKPADHYFQKGAAEY</sequence>
<proteinExistence type="predicted"/>
<gene>
    <name evidence="1" type="ORF">GCM10010967_39840</name>
</gene>